<protein>
    <recommendedName>
        <fullName evidence="1">GT-D fold-like domain-containing protein</fullName>
    </recommendedName>
</protein>
<evidence type="ECO:0000313" key="3">
    <source>
        <dbReference type="Proteomes" id="UP000548423"/>
    </source>
</evidence>
<dbReference type="InterPro" id="IPR049785">
    <property type="entry name" value="GT-D-like_firm"/>
</dbReference>
<evidence type="ECO:0000313" key="2">
    <source>
        <dbReference type="EMBL" id="NYE04227.1"/>
    </source>
</evidence>
<dbReference type="InterPro" id="IPR055171">
    <property type="entry name" value="GT-D-like"/>
</dbReference>
<gene>
    <name evidence="2" type="ORF">F4694_000971</name>
</gene>
<dbReference type="NCBIfam" id="NF040628">
    <property type="entry name" value="GT-D_rel"/>
    <property type="match status" value="1"/>
</dbReference>
<proteinExistence type="predicted"/>
<name>A0A852T8V3_9BACI</name>
<dbReference type="Pfam" id="PF22882">
    <property type="entry name" value="GT-D-like"/>
    <property type="match status" value="1"/>
</dbReference>
<evidence type="ECO:0000259" key="1">
    <source>
        <dbReference type="Pfam" id="PF22882"/>
    </source>
</evidence>
<accession>A0A852T8V3</accession>
<feature type="domain" description="GT-D fold-like" evidence="1">
    <location>
        <begin position="6"/>
        <end position="235"/>
    </location>
</feature>
<dbReference type="AlphaFoldDB" id="A0A852T8V3"/>
<dbReference type="Proteomes" id="UP000548423">
    <property type="component" value="Unassembled WGS sequence"/>
</dbReference>
<organism evidence="2 3">
    <name type="scientific">Neobacillus niacini</name>
    <dbReference type="NCBI Taxonomy" id="86668"/>
    <lineage>
        <taxon>Bacteria</taxon>
        <taxon>Bacillati</taxon>
        <taxon>Bacillota</taxon>
        <taxon>Bacilli</taxon>
        <taxon>Bacillales</taxon>
        <taxon>Bacillaceae</taxon>
        <taxon>Neobacillus</taxon>
    </lineage>
</organism>
<sequence>MDTKQLSSAQLMDRILDSLNKKQPCSIISVGQTEAVIIGQGMFNSDPVLQNFQTHLRREAKIANKGIKKGFYHRGIRFPNPEAQKQALEAVKAADIVGYNTLEPNAKTITERVFTLYNIQPNTIFEANIRRVFMKSQEEKFKQILKGRRVLLIGSRAPQAKSSLEEKYAKDLGCTIVGAIPIYEYEDIPNVKEKLNDFTYDICFLSAGVNAVILASHIAQNYGKVAFDIGSGMETFSTDEVVTDSFINEIIGLDNLMKM</sequence>
<reference evidence="3" key="2">
    <citation type="submission" date="2020-08" db="EMBL/GenBank/DDBJ databases">
        <title>The Agave Microbiome: Exploring the role of microbial communities in plant adaptations to desert environments.</title>
        <authorList>
            <person name="Partida-Martinez L.P."/>
        </authorList>
    </citation>
    <scope>NUCLEOTIDE SEQUENCE [LARGE SCALE GENOMIC DNA]</scope>
    <source>
        <strain evidence="3">AT2.8</strain>
    </source>
</reference>
<comment type="caution">
    <text evidence="2">The sequence shown here is derived from an EMBL/GenBank/DDBJ whole genome shotgun (WGS) entry which is preliminary data.</text>
</comment>
<reference evidence="3" key="1">
    <citation type="submission" date="2020-07" db="EMBL/GenBank/DDBJ databases">
        <authorList>
            <person name="Partida-Martinez L."/>
            <person name="Huntemann M."/>
            <person name="Clum A."/>
            <person name="Wang J."/>
            <person name="Palaniappan K."/>
            <person name="Ritter S."/>
            <person name="Chen I.-M."/>
            <person name="Stamatis D."/>
            <person name="Reddy T."/>
            <person name="O'Malley R."/>
            <person name="Daum C."/>
            <person name="Shapiro N."/>
            <person name="Ivanova N."/>
            <person name="Kyrpides N."/>
            <person name="Woyke T."/>
        </authorList>
    </citation>
    <scope>NUCLEOTIDE SEQUENCE [LARGE SCALE GENOMIC DNA]</scope>
    <source>
        <strain evidence="3">AT2.8</strain>
    </source>
</reference>
<dbReference type="EMBL" id="JACCBX010000002">
    <property type="protein sequence ID" value="NYE04227.1"/>
    <property type="molecule type" value="Genomic_DNA"/>
</dbReference>